<feature type="region of interest" description="Disordered" evidence="1">
    <location>
        <begin position="199"/>
        <end position="326"/>
    </location>
</feature>
<evidence type="ECO:0000256" key="2">
    <source>
        <dbReference type="SAM" id="Phobius"/>
    </source>
</evidence>
<sequence>MIGSLRGGRHRTGAQAAGRGDRTPLCSNTSQRWPSVLVAPAPTAVDAGRHRAILARSSGDRGRGLRLGVAAGLTALLVPVAGLAVPLVMSDPALVAQASATPKPGSPGGNHSKPGDNKKKKKSDNKKSNNCSSHNGPSARGSSSDSDAHRRAGSSFTEQTNANNRWTADGANRSVNTRIASQAQPPQPVQAPTQVIDENPTQGAQSSTQPATPPQDTAPSQTPASQQQMPPSTPPSLFGGQQSTATVTAAPPPTPNNPSNPLGPATALAIGAAAAAASRRRSSTSSSTTSTNPRDNWDHGPGLQGPGWDLKQSPQAPIPPEPHEVTPDTLAAAITSPGSVPGSHTSPTTLATLLGASNTSATSTQRTWELDPATAQEQPWQLTGEFGTTHTEFPGGGEKIGVDGRYGLHNRTPIPIVETNAGDYDVNSSIQQQAGGELSLSGIVDPQSNPATQSASVSAGAFAGYNLKNTTVISGPAADLTVDTALKLGISKGFGPDTGTPVGSDAIFNDLGSGRYYVNLPLSVSPLQYVELSGAIAGVVDVPRVLRDIESGLGLASEWVVGGIPSLLTGKG</sequence>
<organism evidence="3 4">
    <name type="scientific">Mycolicibacterium cosmeticum</name>
    <dbReference type="NCBI Taxonomy" id="258533"/>
    <lineage>
        <taxon>Bacteria</taxon>
        <taxon>Bacillati</taxon>
        <taxon>Actinomycetota</taxon>
        <taxon>Actinomycetes</taxon>
        <taxon>Mycobacteriales</taxon>
        <taxon>Mycobacteriaceae</taxon>
        <taxon>Mycolicibacterium</taxon>
    </lineage>
</organism>
<evidence type="ECO:0000256" key="1">
    <source>
        <dbReference type="SAM" id="MobiDB-lite"/>
    </source>
</evidence>
<accession>W9AI74</accession>
<gene>
    <name evidence="3" type="ORF">BN977_00203</name>
</gene>
<dbReference type="EMBL" id="CCBB010000001">
    <property type="protein sequence ID" value="CDO05434.1"/>
    <property type="molecule type" value="Genomic_DNA"/>
</dbReference>
<dbReference type="AlphaFoldDB" id="W9AI74"/>
<proteinExistence type="predicted"/>
<reference evidence="3" key="1">
    <citation type="submission" date="2014-03" db="EMBL/GenBank/DDBJ databases">
        <title>Draft Genome Sequence of Mycobacterium cosmeticum DSM 44829.</title>
        <authorList>
            <person name="Croce O."/>
            <person name="Robert C."/>
            <person name="Raoult D."/>
            <person name="Drancourt M."/>
        </authorList>
    </citation>
    <scope>NUCLEOTIDE SEQUENCE [LARGE SCALE GENOMIC DNA]</scope>
    <source>
        <strain evidence="3">DSM 44829</strain>
    </source>
</reference>
<dbReference type="Proteomes" id="UP000028870">
    <property type="component" value="Unassembled WGS sequence"/>
</dbReference>
<feature type="transmembrane region" description="Helical" evidence="2">
    <location>
        <begin position="65"/>
        <end position="89"/>
    </location>
</feature>
<feature type="region of interest" description="Disordered" evidence="1">
    <location>
        <begin position="98"/>
        <end position="168"/>
    </location>
</feature>
<keyword evidence="2" id="KW-0472">Membrane</keyword>
<feature type="region of interest" description="Disordered" evidence="1">
    <location>
        <begin position="1"/>
        <end position="27"/>
    </location>
</feature>
<reference evidence="3" key="2">
    <citation type="submission" date="2014-03" db="EMBL/GenBank/DDBJ databases">
        <authorList>
            <person name="Urmite Genomes"/>
        </authorList>
    </citation>
    <scope>NUCLEOTIDE SEQUENCE</scope>
    <source>
        <strain evidence="3">DSM 44829</strain>
    </source>
</reference>
<keyword evidence="2" id="KW-1133">Transmembrane helix</keyword>
<evidence type="ECO:0000313" key="3">
    <source>
        <dbReference type="EMBL" id="CDO05434.1"/>
    </source>
</evidence>
<name>W9AI74_MYCCO</name>
<feature type="compositionally biased region" description="Polar residues" evidence="1">
    <location>
        <begin position="154"/>
        <end position="166"/>
    </location>
</feature>
<evidence type="ECO:0000313" key="4">
    <source>
        <dbReference type="Proteomes" id="UP000028870"/>
    </source>
</evidence>
<keyword evidence="2" id="KW-0812">Transmembrane</keyword>
<keyword evidence="4" id="KW-1185">Reference proteome</keyword>
<feature type="compositionally biased region" description="Low complexity" evidence="1">
    <location>
        <begin position="204"/>
        <end position="230"/>
    </location>
</feature>
<protein>
    <submittedName>
        <fullName evidence="3">Uncharacterized protein</fullName>
    </submittedName>
</protein>
<feature type="compositionally biased region" description="Low complexity" evidence="1">
    <location>
        <begin position="259"/>
        <end position="291"/>
    </location>
</feature>
<comment type="caution">
    <text evidence="3">The sequence shown here is derived from an EMBL/GenBank/DDBJ whole genome shotgun (WGS) entry which is preliminary data.</text>
</comment>